<dbReference type="PANTHER" id="PTHR30185:SF14">
    <property type="entry name" value="STATIONARY PHASE-INDUCIBLE PROTEIN CSIE-RELATED"/>
    <property type="match status" value="1"/>
</dbReference>
<accession>A0A6B3V6X3</accession>
<proteinExistence type="predicted"/>
<dbReference type="RefSeq" id="WP_002232330.1">
    <property type="nucleotide sequence ID" value="NZ_CP009836.1"/>
</dbReference>
<sequence>MRLNTPFKPRLSDDQPLSGQQRRCHMLLMLFMPARKVQLDTISQFNGVDLATTRQDIAEVASEIQRFYHLELNASADDYYQINGSRLDKRLCLIHWLRRGLRYCPHFIEHYFSPDLYQALAWNNGLLSSALRRSTLRQSTLRQSTLRQSTLRQSTLRQSILRQSTLRQIVYQCEPHLNRQLSEKDRQFLQLYLAYCVWENQQHTVPQLSMTQQQWLEQKPARVAADHLFNALNRLLIPPLGLIERDMLILMLTMIKAHHYHSTQSPEDARLIAAIKQLIHRFKRLSGMHFSCDDSLVSQLFAHLAPAIERCYFNIGIDHSLPKDISKMYPRLLRTTQQALIKFEQEYQIRFSIEEVILIAISFGAWLIQGNALQEKQILLLTHDNPILEAQVEQQIRELTLLPLHIKYLSHDVYLQSGAPAGTAVVLTPYVLQSTESAPPLIQISFPLTEPQSIQLCRILELP</sequence>
<keyword evidence="1" id="KW-0677">Repeat</keyword>
<organism evidence="3 4">
    <name type="scientific">Yersinia pestis</name>
    <dbReference type="NCBI Taxonomy" id="632"/>
    <lineage>
        <taxon>Bacteria</taxon>
        <taxon>Pseudomonadati</taxon>
        <taxon>Pseudomonadota</taxon>
        <taxon>Gammaproteobacteria</taxon>
        <taxon>Enterobacterales</taxon>
        <taxon>Yersiniaceae</taxon>
        <taxon>Yersinia</taxon>
    </lineage>
</organism>
<dbReference type="Gene3D" id="1.10.1790.10">
    <property type="entry name" value="PRD domain"/>
    <property type="match status" value="1"/>
</dbReference>
<dbReference type="NCBIfam" id="NF008597">
    <property type="entry name" value="PRK11564.1"/>
    <property type="match status" value="1"/>
</dbReference>
<dbReference type="Pfam" id="PF00874">
    <property type="entry name" value="PRD"/>
    <property type="match status" value="1"/>
</dbReference>
<dbReference type="InterPro" id="IPR036634">
    <property type="entry name" value="PRD_sf"/>
</dbReference>
<evidence type="ECO:0000313" key="3">
    <source>
        <dbReference type="EMBL" id="AAM84899.1"/>
    </source>
</evidence>
<reference evidence="3 4" key="1">
    <citation type="journal article" date="2002" name="J. Bacteriol.">
        <title>Genome sequence of Yersinia pestis KIM.</title>
        <authorList>
            <person name="Deng W."/>
            <person name="Burland V."/>
            <person name="Plunkett G.III."/>
            <person name="Boutin A."/>
            <person name="Mayhew G.F."/>
            <person name="Liss P."/>
            <person name="Perna N.T."/>
            <person name="Rose D.J."/>
            <person name="Mau B."/>
            <person name="Zhou S."/>
            <person name="Schwartz D.C."/>
            <person name="Fetherston J.D."/>
            <person name="Lindler L.E."/>
            <person name="Brubaker R.R."/>
            <person name="Plana G.V."/>
            <person name="Straley S.C."/>
            <person name="McDonough K.A."/>
            <person name="Nilles M.L."/>
            <person name="Matson J.S."/>
            <person name="Blattner F.R."/>
            <person name="Perry R.D."/>
        </authorList>
    </citation>
    <scope>NUCLEOTIDE SEQUENCE [LARGE SCALE GENOMIC DNA]</scope>
    <source>
        <strain evidence="4">KIM10+ / Biovar Mediaevalis</strain>
    </source>
</reference>
<gene>
    <name evidence="3" type="ordered locus">y1328</name>
</gene>
<dbReference type="PROSITE" id="PS51372">
    <property type="entry name" value="PRD_2"/>
    <property type="match status" value="1"/>
</dbReference>
<evidence type="ECO:0000259" key="2">
    <source>
        <dbReference type="PROSITE" id="PS51372"/>
    </source>
</evidence>
<name>A0A6B3V6X3_YERPE</name>
<protein>
    <recommendedName>
        <fullName evidence="2">PRD domain-containing protein</fullName>
    </recommendedName>
</protein>
<feature type="domain" description="PRD" evidence="2">
    <location>
        <begin position="266"/>
        <end position="373"/>
    </location>
</feature>
<dbReference type="Proteomes" id="UP000002490">
    <property type="component" value="Chromosome"/>
</dbReference>
<dbReference type="EMBL" id="AE009952">
    <property type="protein sequence ID" value="AAM84899.1"/>
    <property type="molecule type" value="Genomic_DNA"/>
</dbReference>
<evidence type="ECO:0000313" key="4">
    <source>
        <dbReference type="Proteomes" id="UP000002490"/>
    </source>
</evidence>
<dbReference type="AlphaFoldDB" id="A0A6B3V6X3"/>
<dbReference type="InterPro" id="IPR050661">
    <property type="entry name" value="BglG_antiterminators"/>
</dbReference>
<dbReference type="SUPFAM" id="SSF63520">
    <property type="entry name" value="PTS-regulatory domain, PRD"/>
    <property type="match status" value="1"/>
</dbReference>
<evidence type="ECO:0000256" key="1">
    <source>
        <dbReference type="ARBA" id="ARBA00022737"/>
    </source>
</evidence>
<dbReference type="PATRIC" id="fig|632.152.peg.4330"/>
<dbReference type="InterPro" id="IPR011608">
    <property type="entry name" value="PRD"/>
</dbReference>
<dbReference type="KEGG" id="ypk:y1328"/>
<dbReference type="GO" id="GO:0006355">
    <property type="term" value="P:regulation of DNA-templated transcription"/>
    <property type="evidence" value="ECO:0007669"/>
    <property type="project" value="InterPro"/>
</dbReference>
<dbReference type="PANTHER" id="PTHR30185">
    <property type="entry name" value="CRYPTIC BETA-GLUCOSIDE BGL OPERON ANTITERMINATOR"/>
    <property type="match status" value="1"/>
</dbReference>